<sequence>MTWGIPDLLGHLDKLLTPNLIGTYRSFEVTEVVGFHENGPPINFVSLLVAEPSLPAETPASPFINKKPIRLPGTKWRFGISRFWVSPNYLSQALRHLETTGEWKLTSMPLKVGKLSAVPPQFVPADTHVSHPWNGVLKNNFFDGSHVLELVDGEKIDHRFLLREPRLLRKLAELVRQYVPMGIDGLSDRIGNVLIQFPVTVAVTKYGRNQNGKFSFEPVWHSSVAVRPLRVSWEIYEDATIEDFASMDVSAGPGNIPVHSKRTGARYVLWDDANGVILGASARSAFFGGQVSVTSHTINPTTREFLKPPAEGGAAEPFRLLLRDDPPVPASGPSSNPREPWRSERIFRDSLHTLHARKEFVQYRGATGTGRSEALADIEWLMEKHGRSGVWLWDPYLAANDLLSTLFLCPWPGADLRGLSDGKTPKVCKHCGKRPDESSSHALHECISTPRKLGRLPWRLEQREMLERSKGNCQGLTLEFRVREGGAGWPFHDRFLIFPAAPGGAMAWSLGTSINSVGQQHHILQKVPDGELIREAFLDLWNLLADSKYLVWKTP</sequence>
<dbReference type="EMBL" id="PDDY01000004">
    <property type="protein sequence ID" value="PEH39720.1"/>
    <property type="molecule type" value="Genomic_DNA"/>
</dbReference>
<dbReference type="Proteomes" id="UP000220629">
    <property type="component" value="Unassembled WGS sequence"/>
</dbReference>
<protein>
    <submittedName>
        <fullName evidence="1">Uncharacterized protein</fullName>
    </submittedName>
</protein>
<dbReference type="RefSeq" id="WP_098154589.1">
    <property type="nucleotide sequence ID" value="NZ_CADEXX010000034.1"/>
</dbReference>
<evidence type="ECO:0000313" key="2">
    <source>
        <dbReference type="Proteomes" id="UP000220629"/>
    </source>
</evidence>
<dbReference type="NCBIfam" id="NF040700">
    <property type="entry name" value="VPA1262_N_dom"/>
    <property type="match status" value="1"/>
</dbReference>
<name>A0A2A7S8Z8_BURGA</name>
<gene>
    <name evidence="1" type="ORF">CRM94_36340</name>
</gene>
<reference evidence="2" key="1">
    <citation type="submission" date="2017-09" db="EMBL/GenBank/DDBJ databases">
        <title>FDA dAtabase for Regulatory Grade micrObial Sequences (FDA-ARGOS): Supporting development and validation of Infectious Disease Dx tests.</title>
        <authorList>
            <person name="Minogue T."/>
            <person name="Wolcott M."/>
            <person name="Wasieloski L."/>
            <person name="Aguilar W."/>
            <person name="Moore D."/>
            <person name="Tallon L."/>
            <person name="Sadzewicz L."/>
            <person name="Ott S."/>
            <person name="Zhao X."/>
            <person name="Nagaraj S."/>
            <person name="Vavikolanu K."/>
            <person name="Aluvathingal J."/>
            <person name="Nadendla S."/>
            <person name="Sichtig H."/>
        </authorList>
    </citation>
    <scope>NUCLEOTIDE SEQUENCE [LARGE SCALE GENOMIC DNA]</scope>
    <source>
        <strain evidence="2">FDAARGOS_390</strain>
    </source>
</reference>
<proteinExistence type="predicted"/>
<dbReference type="AlphaFoldDB" id="A0A2A7S8Z8"/>
<evidence type="ECO:0000313" key="1">
    <source>
        <dbReference type="EMBL" id="PEH39720.1"/>
    </source>
</evidence>
<comment type="caution">
    <text evidence="1">The sequence shown here is derived from an EMBL/GenBank/DDBJ whole genome shotgun (WGS) entry which is preliminary data.</text>
</comment>
<organism evidence="1 2">
    <name type="scientific">Burkholderia gladioli</name>
    <name type="common">Pseudomonas marginata</name>
    <name type="synonym">Phytomonas marginata</name>
    <dbReference type="NCBI Taxonomy" id="28095"/>
    <lineage>
        <taxon>Bacteria</taxon>
        <taxon>Pseudomonadati</taxon>
        <taxon>Pseudomonadota</taxon>
        <taxon>Betaproteobacteria</taxon>
        <taxon>Burkholderiales</taxon>
        <taxon>Burkholderiaceae</taxon>
        <taxon>Burkholderia</taxon>
    </lineage>
</organism>
<accession>A0A2A7S8Z8</accession>